<dbReference type="EMBL" id="VSRR010044404">
    <property type="protein sequence ID" value="MPC76865.1"/>
    <property type="molecule type" value="Genomic_DNA"/>
</dbReference>
<comment type="caution">
    <text evidence="2">The sequence shown here is derived from an EMBL/GenBank/DDBJ whole genome shotgun (WGS) entry which is preliminary data.</text>
</comment>
<evidence type="ECO:0000256" key="1">
    <source>
        <dbReference type="SAM" id="MobiDB-lite"/>
    </source>
</evidence>
<evidence type="ECO:0000313" key="3">
    <source>
        <dbReference type="Proteomes" id="UP000324222"/>
    </source>
</evidence>
<dbReference type="AlphaFoldDB" id="A0A5B7I427"/>
<accession>A0A5B7I427</accession>
<feature type="region of interest" description="Disordered" evidence="1">
    <location>
        <begin position="63"/>
        <end position="87"/>
    </location>
</feature>
<organism evidence="2 3">
    <name type="scientific">Portunus trituberculatus</name>
    <name type="common">Swimming crab</name>
    <name type="synonym">Neptunus trituberculatus</name>
    <dbReference type="NCBI Taxonomy" id="210409"/>
    <lineage>
        <taxon>Eukaryota</taxon>
        <taxon>Metazoa</taxon>
        <taxon>Ecdysozoa</taxon>
        <taxon>Arthropoda</taxon>
        <taxon>Crustacea</taxon>
        <taxon>Multicrustacea</taxon>
        <taxon>Malacostraca</taxon>
        <taxon>Eumalacostraca</taxon>
        <taxon>Eucarida</taxon>
        <taxon>Decapoda</taxon>
        <taxon>Pleocyemata</taxon>
        <taxon>Brachyura</taxon>
        <taxon>Eubrachyura</taxon>
        <taxon>Portunoidea</taxon>
        <taxon>Portunidae</taxon>
        <taxon>Portuninae</taxon>
        <taxon>Portunus</taxon>
    </lineage>
</organism>
<reference evidence="2 3" key="1">
    <citation type="submission" date="2019-05" db="EMBL/GenBank/DDBJ databases">
        <title>Another draft genome of Portunus trituberculatus and its Hox gene families provides insights of decapod evolution.</title>
        <authorList>
            <person name="Jeong J.-H."/>
            <person name="Song I."/>
            <person name="Kim S."/>
            <person name="Choi T."/>
            <person name="Kim D."/>
            <person name="Ryu S."/>
            <person name="Kim W."/>
        </authorList>
    </citation>
    <scope>NUCLEOTIDE SEQUENCE [LARGE SCALE GENOMIC DNA]</scope>
    <source>
        <tissue evidence="2">Muscle</tissue>
    </source>
</reference>
<name>A0A5B7I427_PORTR</name>
<keyword evidence="3" id="KW-1185">Reference proteome</keyword>
<proteinExistence type="predicted"/>
<protein>
    <submittedName>
        <fullName evidence="2">Uncharacterized protein</fullName>
    </submittedName>
</protein>
<dbReference type="Proteomes" id="UP000324222">
    <property type="component" value="Unassembled WGS sequence"/>
</dbReference>
<evidence type="ECO:0000313" key="2">
    <source>
        <dbReference type="EMBL" id="MPC76865.1"/>
    </source>
</evidence>
<gene>
    <name evidence="2" type="ORF">E2C01_071299</name>
</gene>
<sequence>MAAGAEIRAVRDMGANLSDSRYLLCMRTLAQSCSAALRLLQAPEAAPSLPNWTTLYCSGRLSSSPHTHTQTQTHTHIKQAYPQHRTT</sequence>